<gene>
    <name evidence="2" type="ORF">DOTSEDRAFT_22259</name>
</gene>
<evidence type="ECO:0000256" key="1">
    <source>
        <dbReference type="SAM" id="MobiDB-lite"/>
    </source>
</evidence>
<reference evidence="3" key="1">
    <citation type="journal article" date="2012" name="PLoS Genet.">
        <title>The genomes of the fungal plant pathogens Cladosporium fulvum and Dothistroma septosporum reveal adaptation to different hosts and lifestyles but also signatures of common ancestry.</title>
        <authorList>
            <person name="de Wit P.J.G.M."/>
            <person name="van der Burgt A."/>
            <person name="Oekmen B."/>
            <person name="Stergiopoulos I."/>
            <person name="Abd-Elsalam K.A."/>
            <person name="Aerts A.L."/>
            <person name="Bahkali A.H."/>
            <person name="Beenen H.G."/>
            <person name="Chettri P."/>
            <person name="Cox M.P."/>
            <person name="Datema E."/>
            <person name="de Vries R.P."/>
            <person name="Dhillon B."/>
            <person name="Ganley A.R."/>
            <person name="Griffiths S.A."/>
            <person name="Guo Y."/>
            <person name="Hamelin R.C."/>
            <person name="Henrissat B."/>
            <person name="Kabir M.S."/>
            <person name="Jashni M.K."/>
            <person name="Kema G."/>
            <person name="Klaubauf S."/>
            <person name="Lapidus A."/>
            <person name="Levasseur A."/>
            <person name="Lindquist E."/>
            <person name="Mehrabi R."/>
            <person name="Ohm R.A."/>
            <person name="Owen T.J."/>
            <person name="Salamov A."/>
            <person name="Schwelm A."/>
            <person name="Schijlen E."/>
            <person name="Sun H."/>
            <person name="van den Burg H.A."/>
            <person name="van Ham R.C.H.J."/>
            <person name="Zhang S."/>
            <person name="Goodwin S.B."/>
            <person name="Grigoriev I.V."/>
            <person name="Collemare J."/>
            <person name="Bradshaw R.E."/>
        </authorList>
    </citation>
    <scope>NUCLEOTIDE SEQUENCE [LARGE SCALE GENOMIC DNA]</scope>
    <source>
        <strain evidence="3">NZE10 / CBS 128990</strain>
    </source>
</reference>
<proteinExistence type="predicted"/>
<feature type="region of interest" description="Disordered" evidence="1">
    <location>
        <begin position="189"/>
        <end position="232"/>
    </location>
</feature>
<accession>N1PUS2</accession>
<dbReference type="OrthoDB" id="10537897at2759"/>
<reference evidence="2 3" key="2">
    <citation type="journal article" date="2012" name="PLoS Pathog.">
        <title>Diverse lifestyles and strategies of plant pathogenesis encoded in the genomes of eighteen Dothideomycetes fungi.</title>
        <authorList>
            <person name="Ohm R.A."/>
            <person name="Feau N."/>
            <person name="Henrissat B."/>
            <person name="Schoch C.L."/>
            <person name="Horwitz B.A."/>
            <person name="Barry K.W."/>
            <person name="Condon B.J."/>
            <person name="Copeland A.C."/>
            <person name="Dhillon B."/>
            <person name="Glaser F."/>
            <person name="Hesse C.N."/>
            <person name="Kosti I."/>
            <person name="LaButti K."/>
            <person name="Lindquist E.A."/>
            <person name="Lucas S."/>
            <person name="Salamov A.A."/>
            <person name="Bradshaw R.E."/>
            <person name="Ciuffetti L."/>
            <person name="Hamelin R.C."/>
            <person name="Kema G.H.J."/>
            <person name="Lawrence C."/>
            <person name="Scott J.A."/>
            <person name="Spatafora J.W."/>
            <person name="Turgeon B.G."/>
            <person name="de Wit P.J.G.M."/>
            <person name="Zhong S."/>
            <person name="Goodwin S.B."/>
            <person name="Grigoriev I.V."/>
        </authorList>
    </citation>
    <scope>NUCLEOTIDE SEQUENCE [LARGE SCALE GENOMIC DNA]</scope>
    <source>
        <strain evidence="3">NZE10 / CBS 128990</strain>
    </source>
</reference>
<dbReference type="Proteomes" id="UP000016933">
    <property type="component" value="Unassembled WGS sequence"/>
</dbReference>
<feature type="compositionally biased region" description="Low complexity" evidence="1">
    <location>
        <begin position="153"/>
        <end position="162"/>
    </location>
</feature>
<protein>
    <submittedName>
        <fullName evidence="2">Uncharacterized protein</fullName>
    </submittedName>
</protein>
<dbReference type="EMBL" id="KB446537">
    <property type="protein sequence ID" value="EME46154.1"/>
    <property type="molecule type" value="Genomic_DNA"/>
</dbReference>
<evidence type="ECO:0000313" key="3">
    <source>
        <dbReference type="Proteomes" id="UP000016933"/>
    </source>
</evidence>
<organism evidence="2 3">
    <name type="scientific">Dothistroma septosporum (strain NZE10 / CBS 128990)</name>
    <name type="common">Red band needle blight fungus</name>
    <name type="synonym">Mycosphaerella pini</name>
    <dbReference type="NCBI Taxonomy" id="675120"/>
    <lineage>
        <taxon>Eukaryota</taxon>
        <taxon>Fungi</taxon>
        <taxon>Dikarya</taxon>
        <taxon>Ascomycota</taxon>
        <taxon>Pezizomycotina</taxon>
        <taxon>Dothideomycetes</taxon>
        <taxon>Dothideomycetidae</taxon>
        <taxon>Mycosphaerellales</taxon>
        <taxon>Mycosphaerellaceae</taxon>
        <taxon>Dothistroma</taxon>
    </lineage>
</organism>
<feature type="region of interest" description="Disordered" evidence="1">
    <location>
        <begin position="111"/>
        <end position="176"/>
    </location>
</feature>
<name>N1PUS2_DOTSN</name>
<dbReference type="HOGENOM" id="CLU_1194861_0_0_1"/>
<keyword evidence="3" id="KW-1185">Reference proteome</keyword>
<feature type="compositionally biased region" description="Acidic residues" evidence="1">
    <location>
        <begin position="120"/>
        <end position="150"/>
    </location>
</feature>
<sequence>MTSGAHTARAAADQLQQTHELAVPDGSSPSRSAMVDTVEQNLHEIAAESFIAANLADVDTRNADQNAVYHGMKVDITAEKCVRGLTSQHFSAMQDKAMTGNFAVLSKVEYEPDSKRMRDSDEENKENEEEVENNSEEEEEEPRDDSEVGEDGAAAYPATATTGQPKGAIGRYRTDSNDERFDVKYVEAHPQENFTHKGKGSWKRGLPGPGDNIKSGVRGPGAAGWRKANIGK</sequence>
<dbReference type="AlphaFoldDB" id="N1PUS2"/>
<feature type="region of interest" description="Disordered" evidence="1">
    <location>
        <begin position="1"/>
        <end position="31"/>
    </location>
</feature>
<dbReference type="OMA" id="HISAMQD"/>
<evidence type="ECO:0000313" key="2">
    <source>
        <dbReference type="EMBL" id="EME46154.1"/>
    </source>
</evidence>